<proteinExistence type="predicted"/>
<accession>A0A1W0WYG4</accession>
<dbReference type="EMBL" id="MTYJ01000032">
    <property type="protein sequence ID" value="OQV20237.1"/>
    <property type="molecule type" value="Genomic_DNA"/>
</dbReference>
<sequence length="136" mass="15243">MALYSMSGCTHSYTYMPIISANGEVKKPGFLCLQEPTGEFGPIVTERMKEVLTDELRVDASNTGKMSKDMFLNEFYSNGFLPNVSLNSIVLLDSFPAHKDTDSMKAITPQEYKHLKIRVIPPGTTGMIQLCDVFYF</sequence>
<evidence type="ECO:0000313" key="1">
    <source>
        <dbReference type="EMBL" id="OQV20237.1"/>
    </source>
</evidence>
<organism evidence="1 2">
    <name type="scientific">Hypsibius exemplaris</name>
    <name type="common">Freshwater tardigrade</name>
    <dbReference type="NCBI Taxonomy" id="2072580"/>
    <lineage>
        <taxon>Eukaryota</taxon>
        <taxon>Metazoa</taxon>
        <taxon>Ecdysozoa</taxon>
        <taxon>Tardigrada</taxon>
        <taxon>Eutardigrada</taxon>
        <taxon>Parachela</taxon>
        <taxon>Hypsibioidea</taxon>
        <taxon>Hypsibiidae</taxon>
        <taxon>Hypsibius</taxon>
    </lineage>
</organism>
<dbReference type="Proteomes" id="UP000192578">
    <property type="component" value="Unassembled WGS sequence"/>
</dbReference>
<gene>
    <name evidence="1" type="ORF">BV898_05792</name>
</gene>
<dbReference type="OrthoDB" id="5876883at2759"/>
<evidence type="ECO:0000313" key="2">
    <source>
        <dbReference type="Proteomes" id="UP000192578"/>
    </source>
</evidence>
<reference evidence="2" key="1">
    <citation type="submission" date="2017-01" db="EMBL/GenBank/DDBJ databases">
        <title>Comparative genomics of anhydrobiosis in the tardigrade Hypsibius dujardini.</title>
        <authorList>
            <person name="Yoshida Y."/>
            <person name="Koutsovoulos G."/>
            <person name="Laetsch D."/>
            <person name="Stevens L."/>
            <person name="Kumar S."/>
            <person name="Horikawa D."/>
            <person name="Ishino K."/>
            <person name="Komine S."/>
            <person name="Tomita M."/>
            <person name="Blaxter M."/>
            <person name="Arakawa K."/>
        </authorList>
    </citation>
    <scope>NUCLEOTIDE SEQUENCE [LARGE SCALE GENOMIC DNA]</scope>
    <source>
        <strain evidence="2">Z151</strain>
    </source>
</reference>
<dbReference type="AlphaFoldDB" id="A0A1W0WYG4"/>
<comment type="caution">
    <text evidence="1">The sequence shown here is derived from an EMBL/GenBank/DDBJ whole genome shotgun (WGS) entry which is preliminary data.</text>
</comment>
<keyword evidence="2" id="KW-1185">Reference proteome</keyword>
<protein>
    <recommendedName>
        <fullName evidence="3">DDE-1 domain-containing protein</fullName>
    </recommendedName>
</protein>
<evidence type="ECO:0008006" key="3">
    <source>
        <dbReference type="Google" id="ProtNLM"/>
    </source>
</evidence>
<name>A0A1W0WYG4_HYPEX</name>